<dbReference type="InterPro" id="IPR019614">
    <property type="entry name" value="SAM-dep_methyl-trfase"/>
</dbReference>
<dbReference type="Proteomes" id="UP000095751">
    <property type="component" value="Unassembled WGS sequence"/>
</dbReference>
<evidence type="ECO:0000259" key="4">
    <source>
        <dbReference type="Pfam" id="PF10672"/>
    </source>
</evidence>
<evidence type="ECO:0000313" key="6">
    <source>
        <dbReference type="Proteomes" id="UP000095751"/>
    </source>
</evidence>
<protein>
    <recommendedName>
        <fullName evidence="4">S-adenosylmethionine-dependent methyltransferase domain-containing protein</fullName>
    </recommendedName>
</protein>
<dbReference type="PANTHER" id="PTHR43042:SF3">
    <property type="entry name" value="RIBOSOMAL RNA LARGE SUBUNIT METHYLTRANSFERASE YWBD-RELATED"/>
    <property type="match status" value="1"/>
</dbReference>
<dbReference type="EMBL" id="KV784358">
    <property type="protein sequence ID" value="OEU16484.1"/>
    <property type="molecule type" value="Genomic_DNA"/>
</dbReference>
<accession>A0A1E7FEB7</accession>
<dbReference type="CDD" id="cd02440">
    <property type="entry name" value="AdoMet_MTases"/>
    <property type="match status" value="1"/>
</dbReference>
<dbReference type="Pfam" id="PF10672">
    <property type="entry name" value="Methyltrans_SAM"/>
    <property type="match status" value="1"/>
</dbReference>
<dbReference type="KEGG" id="fcy:FRACYDRAFT_186393"/>
<proteinExistence type="predicted"/>
<sequence length="531" mass="59176">MDEEGIDQSTVENLKRIKARLVKNKDDAASFSSYQRPSIVSWLKKKREDEGNPIRGGKFWTALAGATDVDDSGLVLICPKKNVANLFIDYAEYVAVVGNGNFLAFKSKKDAKPLPNDAFQVDMISRVRKGREGDVSQTVRFVISEHLSTCSNVINHAQAQFEDGIRGDPAANPFDRRAPRRLIHCNSMSVSSLLFDETAEAETAEIPDDIAILSDRLNNHKFQEGSFLGRQSLRDNPLTNSYREVNGAADGFPGWTVDRYSDWLFVQHDEKEPRGPLPSIHDGYTAGVYLLPSNQDRAAMGSKDKIRPLLIEGREAPEIVPILENGITYHVSLDRDLSTGIFLDQRPHRAWLSRYCNEDTHVLNCFAHCGAFTIAAAKAGASTVSLDLNKKWLDRIEPQLEANGIDFDERHDCIYGDCFEWLEKLSKRGEKYDVVILDPPSSSVGKKKKRWSVGRDMAELVQMAAPLVKKGGIMITSTNNASLSSLKFTTSCQTGLERAGVQSKLERIQPMSVDFPSIGSQPVKNLVWRVN</sequence>
<dbReference type="AlphaFoldDB" id="A0A1E7FEB7"/>
<gene>
    <name evidence="5" type="ORF">FRACYDRAFT_186393</name>
</gene>
<dbReference type="PANTHER" id="PTHR43042">
    <property type="entry name" value="SAM-DEPENDENT METHYLTRANSFERASE"/>
    <property type="match status" value="1"/>
</dbReference>
<dbReference type="OrthoDB" id="40071at2759"/>
<dbReference type="GO" id="GO:0008168">
    <property type="term" value="F:methyltransferase activity"/>
    <property type="evidence" value="ECO:0007669"/>
    <property type="project" value="UniProtKB-KW"/>
</dbReference>
<keyword evidence="2" id="KW-0808">Transferase</keyword>
<evidence type="ECO:0000256" key="1">
    <source>
        <dbReference type="ARBA" id="ARBA00022603"/>
    </source>
</evidence>
<organism evidence="5 6">
    <name type="scientific">Fragilariopsis cylindrus CCMP1102</name>
    <dbReference type="NCBI Taxonomy" id="635003"/>
    <lineage>
        <taxon>Eukaryota</taxon>
        <taxon>Sar</taxon>
        <taxon>Stramenopiles</taxon>
        <taxon>Ochrophyta</taxon>
        <taxon>Bacillariophyta</taxon>
        <taxon>Bacillariophyceae</taxon>
        <taxon>Bacillariophycidae</taxon>
        <taxon>Bacillariales</taxon>
        <taxon>Bacillariaceae</taxon>
        <taxon>Fragilariopsis</taxon>
    </lineage>
</organism>
<dbReference type="GO" id="GO:0032259">
    <property type="term" value="P:methylation"/>
    <property type="evidence" value="ECO:0007669"/>
    <property type="project" value="UniProtKB-KW"/>
</dbReference>
<reference evidence="5 6" key="1">
    <citation type="submission" date="2016-09" db="EMBL/GenBank/DDBJ databases">
        <title>Extensive genetic diversity and differential bi-allelic expression allows diatom success in the polar Southern Ocean.</title>
        <authorList>
            <consortium name="DOE Joint Genome Institute"/>
            <person name="Mock T."/>
            <person name="Otillar R.P."/>
            <person name="Strauss J."/>
            <person name="Dupont C."/>
            <person name="Frickenhaus S."/>
            <person name="Maumus F."/>
            <person name="Mcmullan M."/>
            <person name="Sanges R."/>
            <person name="Schmutz J."/>
            <person name="Toseland A."/>
            <person name="Valas R."/>
            <person name="Veluchamy A."/>
            <person name="Ward B.J."/>
            <person name="Allen A."/>
            <person name="Barry K."/>
            <person name="Falciatore A."/>
            <person name="Ferrante M."/>
            <person name="Fortunato A.E."/>
            <person name="Gloeckner G."/>
            <person name="Gruber A."/>
            <person name="Hipkin R."/>
            <person name="Janech M."/>
            <person name="Kroth P."/>
            <person name="Leese F."/>
            <person name="Lindquist E."/>
            <person name="Lyon B.R."/>
            <person name="Martin J."/>
            <person name="Mayer C."/>
            <person name="Parker M."/>
            <person name="Quesneville H."/>
            <person name="Raymond J."/>
            <person name="Uhlig C."/>
            <person name="Valentin K.U."/>
            <person name="Worden A.Z."/>
            <person name="Armbrust E.V."/>
            <person name="Bowler C."/>
            <person name="Green B."/>
            <person name="Moulton V."/>
            <person name="Van Oosterhout C."/>
            <person name="Grigoriev I."/>
        </authorList>
    </citation>
    <scope>NUCLEOTIDE SEQUENCE [LARGE SCALE GENOMIC DNA]</scope>
    <source>
        <strain evidence="5 6">CCMP1102</strain>
    </source>
</reference>
<evidence type="ECO:0000313" key="5">
    <source>
        <dbReference type="EMBL" id="OEU16484.1"/>
    </source>
</evidence>
<keyword evidence="3" id="KW-0949">S-adenosyl-L-methionine</keyword>
<evidence type="ECO:0000256" key="3">
    <source>
        <dbReference type="ARBA" id="ARBA00022691"/>
    </source>
</evidence>
<keyword evidence="1" id="KW-0489">Methyltransferase</keyword>
<dbReference type="Gene3D" id="3.30.750.80">
    <property type="entry name" value="RNA methyltransferase domain (HRMD) like"/>
    <property type="match status" value="1"/>
</dbReference>
<keyword evidence="6" id="KW-1185">Reference proteome</keyword>
<dbReference type="SUPFAM" id="SSF53335">
    <property type="entry name" value="S-adenosyl-L-methionine-dependent methyltransferases"/>
    <property type="match status" value="1"/>
</dbReference>
<feature type="domain" description="S-adenosylmethionine-dependent methyltransferase" evidence="4">
    <location>
        <begin position="317"/>
        <end position="483"/>
    </location>
</feature>
<dbReference type="InterPro" id="IPR029063">
    <property type="entry name" value="SAM-dependent_MTases_sf"/>
</dbReference>
<name>A0A1E7FEB7_9STRA</name>
<dbReference type="Gene3D" id="3.40.50.150">
    <property type="entry name" value="Vaccinia Virus protein VP39"/>
    <property type="match status" value="1"/>
</dbReference>
<evidence type="ECO:0000256" key="2">
    <source>
        <dbReference type="ARBA" id="ARBA00022679"/>
    </source>
</evidence>
<dbReference type="InParanoid" id="A0A1E7FEB7"/>